<dbReference type="InterPro" id="IPR050956">
    <property type="entry name" value="2C_system_His_kinase"/>
</dbReference>
<dbReference type="CDD" id="cd00082">
    <property type="entry name" value="HisKA"/>
    <property type="match status" value="1"/>
</dbReference>
<dbReference type="SUPFAM" id="SSF55874">
    <property type="entry name" value="ATPase domain of HSP90 chaperone/DNA topoisomerase II/histidine kinase"/>
    <property type="match status" value="1"/>
</dbReference>
<dbReference type="InterPro" id="IPR003594">
    <property type="entry name" value="HATPase_dom"/>
</dbReference>
<keyword evidence="2" id="KW-1133">Transmembrane helix</keyword>
<dbReference type="SMART" id="SM00388">
    <property type="entry name" value="HisKA"/>
    <property type="match status" value="1"/>
</dbReference>
<evidence type="ECO:0000313" key="4">
    <source>
        <dbReference type="EMBL" id="CAI2386679.1"/>
    </source>
</evidence>
<dbReference type="Gene3D" id="3.30.565.10">
    <property type="entry name" value="Histidine kinase-like ATPase, C-terminal domain"/>
    <property type="match status" value="1"/>
</dbReference>
<dbReference type="Pfam" id="PF02518">
    <property type="entry name" value="HATPase_c"/>
    <property type="match status" value="1"/>
</dbReference>
<dbReference type="SUPFAM" id="SSF47384">
    <property type="entry name" value="Homodimeric domain of signal transducing histidine kinase"/>
    <property type="match status" value="1"/>
</dbReference>
<dbReference type="GO" id="GO:0000155">
    <property type="term" value="F:phosphorelay sensor kinase activity"/>
    <property type="evidence" value="ECO:0007669"/>
    <property type="project" value="InterPro"/>
</dbReference>
<dbReference type="EMBL" id="CAMPGE010029207">
    <property type="protein sequence ID" value="CAI2386679.1"/>
    <property type="molecule type" value="Genomic_DNA"/>
</dbReference>
<feature type="transmembrane region" description="Helical" evidence="2">
    <location>
        <begin position="75"/>
        <end position="96"/>
    </location>
</feature>
<dbReference type="PANTHER" id="PTHR43719:SF28">
    <property type="entry name" value="PEROXIDE STRESS-ACTIVATED HISTIDINE KINASE MAK1-RELATED"/>
    <property type="match status" value="1"/>
</dbReference>
<dbReference type="InterPro" id="IPR036097">
    <property type="entry name" value="HisK_dim/P_sf"/>
</dbReference>
<dbReference type="Gene3D" id="1.10.287.130">
    <property type="match status" value="1"/>
</dbReference>
<name>A0AAD1Y8L3_EUPCR</name>
<dbReference type="PANTHER" id="PTHR43719">
    <property type="entry name" value="TWO-COMPONENT HISTIDINE KINASE"/>
    <property type="match status" value="1"/>
</dbReference>
<dbReference type="PRINTS" id="PR00344">
    <property type="entry name" value="BCTRLSENSOR"/>
</dbReference>
<dbReference type="InterPro" id="IPR003661">
    <property type="entry name" value="HisK_dim/P_dom"/>
</dbReference>
<organism evidence="4 5">
    <name type="scientific">Euplotes crassus</name>
    <dbReference type="NCBI Taxonomy" id="5936"/>
    <lineage>
        <taxon>Eukaryota</taxon>
        <taxon>Sar</taxon>
        <taxon>Alveolata</taxon>
        <taxon>Ciliophora</taxon>
        <taxon>Intramacronucleata</taxon>
        <taxon>Spirotrichea</taxon>
        <taxon>Hypotrichia</taxon>
        <taxon>Euplotida</taxon>
        <taxon>Euplotidae</taxon>
        <taxon>Moneuplotes</taxon>
    </lineage>
</organism>
<evidence type="ECO:0000256" key="1">
    <source>
        <dbReference type="ARBA" id="ARBA00022553"/>
    </source>
</evidence>
<proteinExistence type="predicted"/>
<dbReference type="Proteomes" id="UP001295684">
    <property type="component" value="Unassembled WGS sequence"/>
</dbReference>
<evidence type="ECO:0000259" key="3">
    <source>
        <dbReference type="PROSITE" id="PS50109"/>
    </source>
</evidence>
<keyword evidence="1" id="KW-0597">Phosphoprotein</keyword>
<feature type="domain" description="Histidine kinase" evidence="3">
    <location>
        <begin position="401"/>
        <end position="646"/>
    </location>
</feature>
<comment type="caution">
    <text evidence="4">The sequence shown here is derived from an EMBL/GenBank/DDBJ whole genome shotgun (WGS) entry which is preliminary data.</text>
</comment>
<keyword evidence="2" id="KW-0472">Membrane</keyword>
<evidence type="ECO:0000256" key="2">
    <source>
        <dbReference type="SAM" id="Phobius"/>
    </source>
</evidence>
<dbReference type="InterPro" id="IPR004358">
    <property type="entry name" value="Sig_transdc_His_kin-like_C"/>
</dbReference>
<dbReference type="InterPro" id="IPR005467">
    <property type="entry name" value="His_kinase_dom"/>
</dbReference>
<dbReference type="AlphaFoldDB" id="A0AAD1Y8L3"/>
<feature type="transmembrane region" description="Helical" evidence="2">
    <location>
        <begin position="186"/>
        <end position="204"/>
    </location>
</feature>
<protein>
    <recommendedName>
        <fullName evidence="3">Histidine kinase domain-containing protein</fullName>
    </recommendedName>
</protein>
<dbReference type="PROSITE" id="PS50109">
    <property type="entry name" value="HIS_KIN"/>
    <property type="match status" value="1"/>
</dbReference>
<gene>
    <name evidence="4" type="ORF">ECRASSUSDP1_LOCUS28303</name>
</gene>
<feature type="transmembrane region" description="Helical" evidence="2">
    <location>
        <begin position="108"/>
        <end position="126"/>
    </location>
</feature>
<feature type="transmembrane region" description="Helical" evidence="2">
    <location>
        <begin position="211"/>
        <end position="230"/>
    </location>
</feature>
<dbReference type="FunFam" id="3.30.565.10:FF:000010">
    <property type="entry name" value="Sensor histidine kinase RcsC"/>
    <property type="match status" value="1"/>
</dbReference>
<accession>A0AAD1Y8L3</accession>
<reference evidence="4" key="1">
    <citation type="submission" date="2023-07" db="EMBL/GenBank/DDBJ databases">
        <authorList>
            <consortium name="AG Swart"/>
            <person name="Singh M."/>
            <person name="Singh A."/>
            <person name="Seah K."/>
            <person name="Emmerich C."/>
        </authorList>
    </citation>
    <scope>NUCLEOTIDE SEQUENCE</scope>
    <source>
        <strain evidence="4">DP1</strain>
    </source>
</reference>
<keyword evidence="5" id="KW-1185">Reference proteome</keyword>
<sequence length="692" mass="79141">MPDSNNSLIDKLDPNSLNKTSCCTRRFLDCVNRRLLLMRNMLEKLKPAYEQEGASNEDIDNLMINSIEDKTKNKYFGHIRNTCLAIMVTCLLIAAFNFSDMSDEKYQVSVNSSIYSIVIILTLVAIKYWPIYIIYCVPILIGISCYSPNILTLSKNSYRLDEYHLTSCCFSHMLVVLVPNKWKSSALIYSITMIHLGYGIWATYGIINLDIILSFGSSCAWFSISCYVLVTRTRSMYAEILKNKKLITEMKKVMQVLPFGVVIWPSKATDKWFTNIEFTNKFAKIRRDLEELNSIDVSFVEEDKQNHQDGPRELSAFLKAQQQQLDSKDSMTDSDVKIECNPHSLIEQADDTDSRTCNVKTLMVEWEGSEAYMHVFVDITDFIKLEEAKNNIKCQKIMFTSASHEFRTPLNSITNSFDIVFDSFNSIYKIFETKLTQLSVIDEQFVDCSVQTLKKFYHIGKTSSMILLTLVEDVLNLSKMEAGTFFITNSVFYIQEVLEEVYDIFHMQCQLKQLKLELNVSNNCKDLLIKSDQSRLKQILLNLMSNSYKFTFKGYIKIDCKIVDKHNQKYCQITVSDSGVGITEEQQGKLFTMFSMGQDPNKCNSNGSGIGLTISKKYVEAMGGTIFVESAIDEGTVATFTIPVQQDLILDQELELTASLCNEFTREELSSKNHDFSYLSREIELGSKGKLF</sequence>
<keyword evidence="2" id="KW-0812">Transmembrane</keyword>
<dbReference type="InterPro" id="IPR036890">
    <property type="entry name" value="HATPase_C_sf"/>
</dbReference>
<evidence type="ECO:0000313" key="5">
    <source>
        <dbReference type="Proteomes" id="UP001295684"/>
    </source>
</evidence>
<feature type="transmembrane region" description="Helical" evidence="2">
    <location>
        <begin position="132"/>
        <end position="151"/>
    </location>
</feature>
<dbReference type="SMART" id="SM00387">
    <property type="entry name" value="HATPase_c"/>
    <property type="match status" value="1"/>
</dbReference>